<keyword evidence="3 5" id="KW-0862">Zinc</keyword>
<dbReference type="AlphaFoldDB" id="A0A1X2G4W0"/>
<dbReference type="EMBL" id="MCGT01000044">
    <property type="protein sequence ID" value="ORX45102.1"/>
    <property type="molecule type" value="Genomic_DNA"/>
</dbReference>
<dbReference type="SUPFAM" id="SSF57716">
    <property type="entry name" value="Glucocorticoid receptor-like (DNA-binding domain)"/>
    <property type="match status" value="2"/>
</dbReference>
<reference evidence="7 8" key="1">
    <citation type="submission" date="2016-07" db="EMBL/GenBank/DDBJ databases">
        <title>Pervasive Adenine N6-methylation of Active Genes in Fungi.</title>
        <authorList>
            <consortium name="DOE Joint Genome Institute"/>
            <person name="Mondo S.J."/>
            <person name="Dannebaum R.O."/>
            <person name="Kuo R.C."/>
            <person name="Labutti K."/>
            <person name="Haridas S."/>
            <person name="Kuo A."/>
            <person name="Salamov A."/>
            <person name="Ahrendt S.R."/>
            <person name="Lipzen A."/>
            <person name="Sullivan W."/>
            <person name="Andreopoulos W.B."/>
            <person name="Clum A."/>
            <person name="Lindquist E."/>
            <person name="Daum C."/>
            <person name="Ramamoorthy G.K."/>
            <person name="Gryganskyi A."/>
            <person name="Culley D."/>
            <person name="Magnuson J.K."/>
            <person name="James T.Y."/>
            <person name="O'Malley M.A."/>
            <person name="Stajich J.E."/>
            <person name="Spatafora J.W."/>
            <person name="Visel A."/>
            <person name="Grigoriev I.V."/>
        </authorList>
    </citation>
    <scope>NUCLEOTIDE SEQUENCE [LARGE SCALE GENOMIC DNA]</scope>
    <source>
        <strain evidence="7 8">NRRL 3301</strain>
    </source>
</reference>
<accession>A0A1X2G4W0</accession>
<protein>
    <recommendedName>
        <fullName evidence="6">LIM zinc-binding domain-containing protein</fullName>
    </recommendedName>
</protein>
<evidence type="ECO:0000256" key="3">
    <source>
        <dbReference type="ARBA" id="ARBA00022833"/>
    </source>
</evidence>
<keyword evidence="1 5" id="KW-0479">Metal-binding</keyword>
<evidence type="ECO:0000256" key="1">
    <source>
        <dbReference type="ARBA" id="ARBA00022723"/>
    </source>
</evidence>
<dbReference type="CDD" id="cd08368">
    <property type="entry name" value="LIM"/>
    <property type="match status" value="1"/>
</dbReference>
<feature type="domain" description="LIM zinc-binding" evidence="6">
    <location>
        <begin position="91"/>
        <end position="153"/>
    </location>
</feature>
<evidence type="ECO:0000313" key="8">
    <source>
        <dbReference type="Proteomes" id="UP000242146"/>
    </source>
</evidence>
<feature type="domain" description="LIM zinc-binding" evidence="6">
    <location>
        <begin position="28"/>
        <end position="90"/>
    </location>
</feature>
<evidence type="ECO:0000256" key="5">
    <source>
        <dbReference type="PROSITE-ProRule" id="PRU00125"/>
    </source>
</evidence>
<dbReference type="PANTHER" id="PTHR24205:SF16">
    <property type="entry name" value="GH01042P-RELATED"/>
    <property type="match status" value="1"/>
</dbReference>
<evidence type="ECO:0000313" key="7">
    <source>
        <dbReference type="EMBL" id="ORX45102.1"/>
    </source>
</evidence>
<keyword evidence="4 5" id="KW-0440">LIM domain</keyword>
<dbReference type="STRING" id="101127.A0A1X2G4W0"/>
<dbReference type="GO" id="GO:0003712">
    <property type="term" value="F:transcription coregulator activity"/>
    <property type="evidence" value="ECO:0007669"/>
    <property type="project" value="TreeGrafter"/>
</dbReference>
<gene>
    <name evidence="7" type="ORF">DM01DRAFT_1175683</name>
</gene>
<comment type="caution">
    <text evidence="7">The sequence shown here is derived from an EMBL/GenBank/DDBJ whole genome shotgun (WGS) entry which is preliminary data.</text>
</comment>
<dbReference type="PANTHER" id="PTHR24205">
    <property type="entry name" value="FOUR AND A HALF LIM DOMAINS PROTEIN"/>
    <property type="match status" value="1"/>
</dbReference>
<dbReference type="Proteomes" id="UP000242146">
    <property type="component" value="Unassembled WGS sequence"/>
</dbReference>
<evidence type="ECO:0000256" key="2">
    <source>
        <dbReference type="ARBA" id="ARBA00022737"/>
    </source>
</evidence>
<feature type="domain" description="LIM zinc-binding" evidence="6">
    <location>
        <begin position="218"/>
        <end position="277"/>
    </location>
</feature>
<dbReference type="PROSITE" id="PS50023">
    <property type="entry name" value="LIM_DOMAIN_2"/>
    <property type="match status" value="4"/>
</dbReference>
<sequence length="286" mass="33378">MPSQLKPEALAHFQNHWKRFLQSSKPKPSCQRCHRPVSSKHLVSVKKQYSYHSHCLTCYLCCVPLKPNMEVRECNGHVYCSKHYELILSKPDCATCHTAIEPTTRPTKAFGVYFHLEHLKCCQCLRPVDEFANGIVRHKKRIYCRPHFNELYLPKCRGCGKAVEKESVSSSDGKLDGKFHKKCFRCHACQQPFADHTFYVYKNQPYCKHDYHQLNHSLCSKCKAPVEGRCAKTSDGQKFHPQCFQCHDCHQLIQDVYYTDNRNRIFCPNHSVDLQTDKRTTTFFDI</sequence>
<dbReference type="Pfam" id="PF00412">
    <property type="entry name" value="LIM"/>
    <property type="match status" value="4"/>
</dbReference>
<name>A0A1X2G4W0_9FUNG</name>
<proteinExistence type="predicted"/>
<dbReference type="Gene3D" id="2.10.110.10">
    <property type="entry name" value="Cysteine Rich Protein"/>
    <property type="match status" value="4"/>
</dbReference>
<dbReference type="PROSITE" id="PS00478">
    <property type="entry name" value="LIM_DOMAIN_1"/>
    <property type="match status" value="3"/>
</dbReference>
<dbReference type="OrthoDB" id="1112565at2759"/>
<evidence type="ECO:0000256" key="4">
    <source>
        <dbReference type="ARBA" id="ARBA00023038"/>
    </source>
</evidence>
<dbReference type="SMART" id="SM00132">
    <property type="entry name" value="LIM"/>
    <property type="match status" value="4"/>
</dbReference>
<organism evidence="7 8">
    <name type="scientific">Hesseltinella vesiculosa</name>
    <dbReference type="NCBI Taxonomy" id="101127"/>
    <lineage>
        <taxon>Eukaryota</taxon>
        <taxon>Fungi</taxon>
        <taxon>Fungi incertae sedis</taxon>
        <taxon>Mucoromycota</taxon>
        <taxon>Mucoromycotina</taxon>
        <taxon>Mucoromycetes</taxon>
        <taxon>Mucorales</taxon>
        <taxon>Cunninghamellaceae</taxon>
        <taxon>Hesseltinella</taxon>
    </lineage>
</organism>
<dbReference type="GO" id="GO:0005634">
    <property type="term" value="C:nucleus"/>
    <property type="evidence" value="ECO:0007669"/>
    <property type="project" value="TreeGrafter"/>
</dbReference>
<keyword evidence="8" id="KW-1185">Reference proteome</keyword>
<feature type="domain" description="LIM zinc-binding" evidence="6">
    <location>
        <begin position="154"/>
        <end position="217"/>
    </location>
</feature>
<keyword evidence="2" id="KW-0677">Repeat</keyword>
<evidence type="ECO:0000259" key="6">
    <source>
        <dbReference type="PROSITE" id="PS50023"/>
    </source>
</evidence>
<dbReference type="InterPro" id="IPR001781">
    <property type="entry name" value="Znf_LIM"/>
</dbReference>
<dbReference type="GO" id="GO:0046872">
    <property type="term" value="F:metal ion binding"/>
    <property type="evidence" value="ECO:0007669"/>
    <property type="project" value="UniProtKB-KW"/>
</dbReference>